<gene>
    <name evidence="1" type="ORF">GCM10009682_18700</name>
</gene>
<organism evidence="1 2">
    <name type="scientific">Luedemannella flava</name>
    <dbReference type="NCBI Taxonomy" id="349316"/>
    <lineage>
        <taxon>Bacteria</taxon>
        <taxon>Bacillati</taxon>
        <taxon>Actinomycetota</taxon>
        <taxon>Actinomycetes</taxon>
        <taxon>Micromonosporales</taxon>
        <taxon>Micromonosporaceae</taxon>
        <taxon>Luedemannella</taxon>
    </lineage>
</organism>
<evidence type="ECO:0008006" key="3">
    <source>
        <dbReference type="Google" id="ProtNLM"/>
    </source>
</evidence>
<dbReference type="EMBL" id="BAAALT010000048">
    <property type="protein sequence ID" value="GAA1797343.1"/>
    <property type="molecule type" value="Genomic_DNA"/>
</dbReference>
<protein>
    <recommendedName>
        <fullName evidence="3">Nucleotidyl transferase AbiEii/AbiGii toxin family protein</fullName>
    </recommendedName>
</protein>
<comment type="caution">
    <text evidence="1">The sequence shown here is derived from an EMBL/GenBank/DDBJ whole genome shotgun (WGS) entry which is preliminary data.</text>
</comment>
<dbReference type="Proteomes" id="UP001500218">
    <property type="component" value="Unassembled WGS sequence"/>
</dbReference>
<reference evidence="2" key="1">
    <citation type="journal article" date="2019" name="Int. J. Syst. Evol. Microbiol.">
        <title>The Global Catalogue of Microorganisms (GCM) 10K type strain sequencing project: providing services to taxonomists for standard genome sequencing and annotation.</title>
        <authorList>
            <consortium name="The Broad Institute Genomics Platform"/>
            <consortium name="The Broad Institute Genome Sequencing Center for Infectious Disease"/>
            <person name="Wu L."/>
            <person name="Ma J."/>
        </authorList>
    </citation>
    <scope>NUCLEOTIDE SEQUENCE [LARGE SCALE GENOMIC DNA]</scope>
    <source>
        <strain evidence="2">JCM 13250</strain>
    </source>
</reference>
<accession>A0ABP4Y1X2</accession>
<evidence type="ECO:0000313" key="2">
    <source>
        <dbReference type="Proteomes" id="UP001500218"/>
    </source>
</evidence>
<keyword evidence="2" id="KW-1185">Reference proteome</keyword>
<evidence type="ECO:0000313" key="1">
    <source>
        <dbReference type="EMBL" id="GAA1797343.1"/>
    </source>
</evidence>
<proteinExistence type="predicted"/>
<name>A0ABP4Y1X2_9ACTN</name>
<dbReference type="InterPro" id="IPR014942">
    <property type="entry name" value="AbiEii"/>
</dbReference>
<dbReference type="Pfam" id="PF08843">
    <property type="entry name" value="AbiEii"/>
    <property type="match status" value="1"/>
</dbReference>
<sequence>MIRACGMAYDARMVDVSGDFEIHITAPSHEAEKLAEFADRHGVTFVHILLDRGAQVSQPMLSLTGSGTLDEQRILARSWYDRLRQAGMHPCRIKVEAAPWCAGVPRSDDDAAAEPTGRYFEHHVKVLLPELSVEDLTAITDLVAPHGARLSRNARRQRPDGRHERFVNQRCLGVGLATARRRLDDLVTTLRAAGHEILQAEQEYVVSDDHLSLDNGWLDAPASRSYVVEREQRMRAAPAGTEGYPATYRPLPEGAMVRQSAAFDPALKNHANAYRAGEPVFLDAAAGQRWRQARRAAMDHLLAVIARSELADNLVLRGSVTLAAWVGAAAREPGDLDFVVIPHTMTSDSVEARRLLDGLRAAVAAAPGAGLRAWETAESAIWTYERADGRRLVIPFGAPGVPDGTVQVDLVFGERLPLTLEALAAERLTGVSLAIEKLTLPGVDVPVLAAPAPLALAWKLLWLATDIYPQGKDLYDAVLLAEHTRVGLPLVRNLMRAELGNEANDFTAETVLSWDIDWTNFTDEYPGIDGDAESWRRRLARALERAWS</sequence>